<dbReference type="Proteomes" id="UP000002484">
    <property type="component" value="Chromosome"/>
</dbReference>
<dbReference type="InParanoid" id="E3J3L3"/>
<dbReference type="InterPro" id="IPR036390">
    <property type="entry name" value="WH_DNA-bd_sf"/>
</dbReference>
<proteinExistence type="predicted"/>
<dbReference type="PANTHER" id="PTHR33204:SF37">
    <property type="entry name" value="HTH-TYPE TRANSCRIPTIONAL REGULATOR YODB"/>
    <property type="match status" value="1"/>
</dbReference>
<reference evidence="5 6" key="1">
    <citation type="submission" date="2010-10" db="EMBL/GenBank/DDBJ databases">
        <title>Complete sequence of Frankia sp. EuI1c.</title>
        <authorList>
            <consortium name="US DOE Joint Genome Institute"/>
            <person name="Lucas S."/>
            <person name="Copeland A."/>
            <person name="Lapidus A."/>
            <person name="Cheng J.-F."/>
            <person name="Bruce D."/>
            <person name="Goodwin L."/>
            <person name="Pitluck S."/>
            <person name="Chertkov O."/>
            <person name="Detter J.C."/>
            <person name="Han C."/>
            <person name="Tapia R."/>
            <person name="Land M."/>
            <person name="Hauser L."/>
            <person name="Jeffries C."/>
            <person name="Kyrpides N."/>
            <person name="Ivanova N."/>
            <person name="Mikhailova N."/>
            <person name="Beauchemin N."/>
            <person name="Sen A."/>
            <person name="Sur S.A."/>
            <person name="Gtari M."/>
            <person name="Wall L."/>
            <person name="Tisa L."/>
            <person name="Woyke T."/>
        </authorList>
    </citation>
    <scope>NUCLEOTIDE SEQUENCE [LARGE SCALE GENOMIC DNA]</scope>
    <source>
        <strain evidence="6">DSM 45817 / CECT 9037 / EuI1c</strain>
    </source>
</reference>
<evidence type="ECO:0000256" key="2">
    <source>
        <dbReference type="ARBA" id="ARBA00023125"/>
    </source>
</evidence>
<dbReference type="eggNOG" id="COG1733">
    <property type="taxonomic scope" value="Bacteria"/>
</dbReference>
<feature type="domain" description="HTH hxlR-type" evidence="4">
    <location>
        <begin position="20"/>
        <end position="111"/>
    </location>
</feature>
<dbReference type="GO" id="GO:0003677">
    <property type="term" value="F:DNA binding"/>
    <property type="evidence" value="ECO:0007669"/>
    <property type="project" value="UniProtKB-KW"/>
</dbReference>
<gene>
    <name evidence="5" type="ordered locus">FraEuI1c_1278</name>
</gene>
<dbReference type="EMBL" id="CP002299">
    <property type="protein sequence ID" value="ADP79350.1"/>
    <property type="molecule type" value="Genomic_DNA"/>
</dbReference>
<dbReference type="HOGENOM" id="CLU_137290_0_0_11"/>
<keyword evidence="6" id="KW-1185">Reference proteome</keyword>
<evidence type="ECO:0000313" key="5">
    <source>
        <dbReference type="EMBL" id="ADP79350.1"/>
    </source>
</evidence>
<keyword evidence="2" id="KW-0238">DNA-binding</keyword>
<dbReference type="STRING" id="298654.FraEuI1c_1278"/>
<dbReference type="Pfam" id="PF01638">
    <property type="entry name" value="HxlR"/>
    <property type="match status" value="1"/>
</dbReference>
<dbReference type="SUPFAM" id="SSF46785">
    <property type="entry name" value="Winged helix' DNA-binding domain"/>
    <property type="match status" value="1"/>
</dbReference>
<dbReference type="Gene3D" id="1.10.10.10">
    <property type="entry name" value="Winged helix-like DNA-binding domain superfamily/Winged helix DNA-binding domain"/>
    <property type="match status" value="1"/>
</dbReference>
<protein>
    <submittedName>
        <fullName evidence="5">Transcriptional regulator, HxlR family</fullName>
    </submittedName>
</protein>
<dbReference type="InterPro" id="IPR002577">
    <property type="entry name" value="HTH_HxlR"/>
</dbReference>
<organism evidence="5 6">
    <name type="scientific">Pseudofrankia inefficax (strain DSM 45817 / CECT 9037 / DDB 130130 / EuI1c)</name>
    <name type="common">Frankia inefficax</name>
    <dbReference type="NCBI Taxonomy" id="298654"/>
    <lineage>
        <taxon>Bacteria</taxon>
        <taxon>Bacillati</taxon>
        <taxon>Actinomycetota</taxon>
        <taxon>Actinomycetes</taxon>
        <taxon>Frankiales</taxon>
        <taxon>Frankiaceae</taxon>
        <taxon>Pseudofrankia</taxon>
    </lineage>
</organism>
<evidence type="ECO:0000259" key="4">
    <source>
        <dbReference type="PROSITE" id="PS51118"/>
    </source>
</evidence>
<accession>E3J3L3</accession>
<dbReference type="PROSITE" id="PS51118">
    <property type="entry name" value="HTH_HXLR"/>
    <property type="match status" value="1"/>
</dbReference>
<evidence type="ECO:0000256" key="3">
    <source>
        <dbReference type="ARBA" id="ARBA00023163"/>
    </source>
</evidence>
<sequence length="128" mass="14261">MSRSASRPAPENRSTGGPDLPLAVLLDLLGRRHSLMIFWSLRTAPRSFRAIESLLDAPSAQLTQRTRELREAGLIEVDEAGDYRLTSTGRRLQGLLEPLSDWAETWAGLSPRQRLPRGSATRARDEPD</sequence>
<dbReference type="RefSeq" id="WP_013422471.1">
    <property type="nucleotide sequence ID" value="NC_014666.1"/>
</dbReference>
<dbReference type="InterPro" id="IPR036388">
    <property type="entry name" value="WH-like_DNA-bd_sf"/>
</dbReference>
<dbReference type="OrthoDB" id="8904061at2"/>
<dbReference type="KEGG" id="fri:FraEuI1c_1278"/>
<evidence type="ECO:0000313" key="6">
    <source>
        <dbReference type="Proteomes" id="UP000002484"/>
    </source>
</evidence>
<keyword evidence="1" id="KW-0805">Transcription regulation</keyword>
<dbReference type="AlphaFoldDB" id="E3J3L3"/>
<evidence type="ECO:0000256" key="1">
    <source>
        <dbReference type="ARBA" id="ARBA00023015"/>
    </source>
</evidence>
<dbReference type="PANTHER" id="PTHR33204">
    <property type="entry name" value="TRANSCRIPTIONAL REGULATOR, MARR FAMILY"/>
    <property type="match status" value="1"/>
</dbReference>
<name>E3J3L3_PSEI1</name>
<keyword evidence="3" id="KW-0804">Transcription</keyword>